<proteinExistence type="predicted"/>
<sequence length="108" mass="12635">MTGKKNIIAQISKEEAYIVLKRLANEDDDIKNRIEKITLDYLTGGDVNETAEQVFFELESIRVEELWNRSGKKRYGYVEPSEEAWKMFRKKTRAIYSADEKVSRLIDA</sequence>
<evidence type="ECO:0000313" key="1">
    <source>
        <dbReference type="EMBL" id="KXB04636.1"/>
    </source>
</evidence>
<protein>
    <submittedName>
        <fullName evidence="1">Uncharacterized protein</fullName>
    </submittedName>
</protein>
<organism evidence="1 2">
    <name type="scientific">candidate division MSBL1 archaeon SCGC-AAA382A13</name>
    <dbReference type="NCBI Taxonomy" id="1698279"/>
    <lineage>
        <taxon>Archaea</taxon>
        <taxon>Methanobacteriati</taxon>
        <taxon>Methanobacteriota</taxon>
        <taxon>candidate division MSBL1</taxon>
    </lineage>
</organism>
<evidence type="ECO:0000313" key="2">
    <source>
        <dbReference type="Proteomes" id="UP000070311"/>
    </source>
</evidence>
<reference evidence="1 2" key="1">
    <citation type="journal article" date="2016" name="Sci. Rep.">
        <title>Metabolic traits of an uncultured archaeal lineage -MSBL1- from brine pools of the Red Sea.</title>
        <authorList>
            <person name="Mwirichia R."/>
            <person name="Alam I."/>
            <person name="Rashid M."/>
            <person name="Vinu M."/>
            <person name="Ba-Alawi W."/>
            <person name="Anthony Kamau A."/>
            <person name="Kamanda Ngugi D."/>
            <person name="Goker M."/>
            <person name="Klenk H.P."/>
            <person name="Bajic V."/>
            <person name="Stingl U."/>
        </authorList>
    </citation>
    <scope>NUCLEOTIDE SEQUENCE [LARGE SCALE GENOMIC DNA]</scope>
    <source>
        <strain evidence="1">SCGC-AAA382A13</strain>
    </source>
</reference>
<name>A0A133VDV4_9EURY</name>
<keyword evidence="2" id="KW-1185">Reference proteome</keyword>
<comment type="caution">
    <text evidence="1">The sequence shown here is derived from an EMBL/GenBank/DDBJ whole genome shotgun (WGS) entry which is preliminary data.</text>
</comment>
<dbReference type="AlphaFoldDB" id="A0A133VDV4"/>
<dbReference type="Proteomes" id="UP000070311">
    <property type="component" value="Unassembled WGS sequence"/>
</dbReference>
<accession>A0A133VDV4</accession>
<dbReference type="EMBL" id="LHYD01000050">
    <property type="protein sequence ID" value="KXB04636.1"/>
    <property type="molecule type" value="Genomic_DNA"/>
</dbReference>
<gene>
    <name evidence="1" type="ORF">AKJ50_02200</name>
</gene>